<keyword evidence="4" id="KW-1185">Reference proteome</keyword>
<dbReference type="AlphaFoldDB" id="A0A5C8URM3"/>
<dbReference type="EMBL" id="VRMG01000005">
    <property type="protein sequence ID" value="TXN31165.1"/>
    <property type="molecule type" value="Genomic_DNA"/>
</dbReference>
<accession>A0A5C8URM3</accession>
<feature type="transmembrane region" description="Helical" evidence="1">
    <location>
        <begin position="214"/>
        <end position="233"/>
    </location>
</feature>
<gene>
    <name evidence="3" type="ORF">FVP33_06165</name>
</gene>
<keyword evidence="3" id="KW-0378">Hydrolase</keyword>
<dbReference type="GO" id="GO:0004175">
    <property type="term" value="F:endopeptidase activity"/>
    <property type="evidence" value="ECO:0007669"/>
    <property type="project" value="UniProtKB-ARBA"/>
</dbReference>
<keyword evidence="3" id="KW-0645">Protease</keyword>
<feature type="transmembrane region" description="Helical" evidence="1">
    <location>
        <begin position="90"/>
        <end position="108"/>
    </location>
</feature>
<dbReference type="Pfam" id="PF02517">
    <property type="entry name" value="Rce1-like"/>
    <property type="match status" value="1"/>
</dbReference>
<keyword evidence="1" id="KW-0812">Transmembrane</keyword>
<feature type="transmembrane region" description="Helical" evidence="1">
    <location>
        <begin position="253"/>
        <end position="273"/>
    </location>
</feature>
<protein>
    <submittedName>
        <fullName evidence="3">CPBP family intramembrane metalloprotease</fullName>
    </submittedName>
</protein>
<keyword evidence="3" id="KW-0482">Metalloprotease</keyword>
<evidence type="ECO:0000313" key="4">
    <source>
        <dbReference type="Proteomes" id="UP000321379"/>
    </source>
</evidence>
<dbReference type="InterPro" id="IPR003675">
    <property type="entry name" value="Rce1/LyrA-like_dom"/>
</dbReference>
<organism evidence="3 4">
    <name type="scientific">Lacisediminihabitans profunda</name>
    <dbReference type="NCBI Taxonomy" id="2594790"/>
    <lineage>
        <taxon>Bacteria</taxon>
        <taxon>Bacillati</taxon>
        <taxon>Actinomycetota</taxon>
        <taxon>Actinomycetes</taxon>
        <taxon>Micrococcales</taxon>
        <taxon>Microbacteriaceae</taxon>
        <taxon>Lacisediminihabitans</taxon>
    </lineage>
</organism>
<keyword evidence="1" id="KW-0472">Membrane</keyword>
<comment type="caution">
    <text evidence="3">The sequence shown here is derived from an EMBL/GenBank/DDBJ whole genome shotgun (WGS) entry which is preliminary data.</text>
</comment>
<reference evidence="3 4" key="1">
    <citation type="submission" date="2019-08" db="EMBL/GenBank/DDBJ databases">
        <title>Bacterial whole genome sequence for Glaciihabitans sp. CHu50b-6-2.</title>
        <authorList>
            <person name="Jin L."/>
        </authorList>
    </citation>
    <scope>NUCLEOTIDE SEQUENCE [LARGE SCALE GENOMIC DNA]</scope>
    <source>
        <strain evidence="3 4">CHu50b-6-2</strain>
    </source>
</reference>
<dbReference type="GO" id="GO:0006508">
    <property type="term" value="P:proteolysis"/>
    <property type="evidence" value="ECO:0007669"/>
    <property type="project" value="UniProtKB-KW"/>
</dbReference>
<feature type="domain" description="CAAX prenyl protease 2/Lysostaphin resistance protein A-like" evidence="2">
    <location>
        <begin position="177"/>
        <end position="267"/>
    </location>
</feature>
<feature type="transmembrane region" description="Helical" evidence="1">
    <location>
        <begin position="66"/>
        <end position="84"/>
    </location>
</feature>
<evidence type="ECO:0000256" key="1">
    <source>
        <dbReference type="SAM" id="Phobius"/>
    </source>
</evidence>
<feature type="transmembrane region" description="Helical" evidence="1">
    <location>
        <begin position="142"/>
        <end position="160"/>
    </location>
</feature>
<dbReference type="RefSeq" id="WP_147782751.1">
    <property type="nucleotide sequence ID" value="NZ_VRMG01000005.1"/>
</dbReference>
<dbReference type="GO" id="GO:0008237">
    <property type="term" value="F:metallopeptidase activity"/>
    <property type="evidence" value="ECO:0007669"/>
    <property type="project" value="UniProtKB-KW"/>
</dbReference>
<keyword evidence="1" id="KW-1133">Transmembrane helix</keyword>
<dbReference type="Proteomes" id="UP000321379">
    <property type="component" value="Unassembled WGS sequence"/>
</dbReference>
<feature type="transmembrane region" description="Helical" evidence="1">
    <location>
        <begin position="33"/>
        <end position="59"/>
    </location>
</feature>
<evidence type="ECO:0000313" key="3">
    <source>
        <dbReference type="EMBL" id="TXN31165.1"/>
    </source>
</evidence>
<feature type="transmembrane region" description="Helical" evidence="1">
    <location>
        <begin position="180"/>
        <end position="202"/>
    </location>
</feature>
<name>A0A5C8URM3_9MICO</name>
<dbReference type="GO" id="GO:0080120">
    <property type="term" value="P:CAAX-box protein maturation"/>
    <property type="evidence" value="ECO:0007669"/>
    <property type="project" value="UniProtKB-ARBA"/>
</dbReference>
<sequence length="286" mass="31534">MSVADPRALESSRTAPPALTWSLLPAAGVSASAVLLFGVQALPAGYATLAASLIVAFALDRDLFRSLALVAAGLGIVSAISVAADISYANIALMGTVLSLAIAVPYAAERWGLPRLGVGRGADRAIRFPINTGHRWTRLERLYLPIVLVLGYVILPFYFIGSGAYRNWPAIHAPDELARLFVGVNFVGIWDEMFFICVVFALLRRHFPVWQANLLQAVIFVSFLWELGYRGWGPLMTFPFALLQGYIFTRTRSLTYVVCVHLLFDLVVFLVLVHAHNPGWLRIFPY</sequence>
<proteinExistence type="predicted"/>
<evidence type="ECO:0000259" key="2">
    <source>
        <dbReference type="Pfam" id="PF02517"/>
    </source>
</evidence>